<sequence length="66" mass="7187">MSFAGMTLILQFFAMVFACLGLFGMFTKRNPPALLTRIAPATTLLTAVGLVVFAVALRDGWVDVHR</sequence>
<evidence type="ECO:0000256" key="1">
    <source>
        <dbReference type="SAM" id="Phobius"/>
    </source>
</evidence>
<name>A0A940RU96_9ACTN</name>
<accession>A0A940RU96</accession>
<dbReference type="EMBL" id="JAGIQL010000014">
    <property type="protein sequence ID" value="MBP0456996.1"/>
    <property type="molecule type" value="Genomic_DNA"/>
</dbReference>
<feature type="transmembrane region" description="Helical" evidence="1">
    <location>
        <begin position="6"/>
        <end position="26"/>
    </location>
</feature>
<dbReference type="RefSeq" id="WP_209338778.1">
    <property type="nucleotide sequence ID" value="NZ_JAGIQL010000014.1"/>
</dbReference>
<protein>
    <submittedName>
        <fullName evidence="2">Uncharacterized protein</fullName>
    </submittedName>
</protein>
<comment type="caution">
    <text evidence="2">The sequence shown here is derived from an EMBL/GenBank/DDBJ whole genome shotgun (WGS) entry which is preliminary data.</text>
</comment>
<evidence type="ECO:0000313" key="3">
    <source>
        <dbReference type="Proteomes" id="UP000670475"/>
    </source>
</evidence>
<gene>
    <name evidence="2" type="ORF">JFN87_05700</name>
</gene>
<keyword evidence="3" id="KW-1185">Reference proteome</keyword>
<keyword evidence="1" id="KW-0472">Membrane</keyword>
<keyword evidence="1" id="KW-1133">Transmembrane helix</keyword>
<proteinExistence type="predicted"/>
<dbReference type="AlphaFoldDB" id="A0A940RU96"/>
<evidence type="ECO:0000313" key="2">
    <source>
        <dbReference type="EMBL" id="MBP0456996.1"/>
    </source>
</evidence>
<keyword evidence="1" id="KW-0812">Transmembrane</keyword>
<organism evidence="2 3">
    <name type="scientific">Streptomyces montanisoli</name>
    <dbReference type="NCBI Taxonomy" id="2798581"/>
    <lineage>
        <taxon>Bacteria</taxon>
        <taxon>Bacillati</taxon>
        <taxon>Actinomycetota</taxon>
        <taxon>Actinomycetes</taxon>
        <taxon>Kitasatosporales</taxon>
        <taxon>Streptomycetaceae</taxon>
        <taxon>Streptomyces</taxon>
    </lineage>
</organism>
<feature type="transmembrane region" description="Helical" evidence="1">
    <location>
        <begin position="38"/>
        <end position="57"/>
    </location>
</feature>
<dbReference type="Proteomes" id="UP000670475">
    <property type="component" value="Unassembled WGS sequence"/>
</dbReference>
<reference evidence="2" key="1">
    <citation type="submission" date="2021-03" db="EMBL/GenBank/DDBJ databases">
        <title>Whole genome sequence of Streptomyces bomunensis MMS17-BM035.</title>
        <authorList>
            <person name="Lee J.H."/>
        </authorList>
    </citation>
    <scope>NUCLEOTIDE SEQUENCE</scope>
    <source>
        <strain evidence="2">MMS17-BM035</strain>
    </source>
</reference>